<comment type="similarity">
    <text evidence="1 5 6">Belongs to the peptidase S8 family.</text>
</comment>
<keyword evidence="2 5" id="KW-0645">Protease</keyword>
<gene>
    <name evidence="9" type="ORF">NA56DRAFT_189171</name>
</gene>
<dbReference type="PRINTS" id="PR00723">
    <property type="entry name" value="SUBTILISIN"/>
</dbReference>
<dbReference type="GO" id="GO:0006508">
    <property type="term" value="P:proteolysis"/>
    <property type="evidence" value="ECO:0007669"/>
    <property type="project" value="UniProtKB-KW"/>
</dbReference>
<dbReference type="PROSITE" id="PS00136">
    <property type="entry name" value="SUBTILASE_ASP"/>
    <property type="match status" value="1"/>
</dbReference>
<dbReference type="CDD" id="cd00306">
    <property type="entry name" value="Peptidases_S8_S53"/>
    <property type="match status" value="1"/>
</dbReference>
<dbReference type="SUPFAM" id="SSF52743">
    <property type="entry name" value="Subtilisin-like"/>
    <property type="match status" value="1"/>
</dbReference>
<evidence type="ECO:0000256" key="6">
    <source>
        <dbReference type="RuleBase" id="RU003355"/>
    </source>
</evidence>
<feature type="active site" description="Charge relay system" evidence="5">
    <location>
        <position position="567"/>
    </location>
</feature>
<reference evidence="9 10" key="1">
    <citation type="submission" date="2016-05" db="EMBL/GenBank/DDBJ databases">
        <title>A degradative enzymes factory behind the ericoid mycorrhizal symbiosis.</title>
        <authorList>
            <consortium name="DOE Joint Genome Institute"/>
            <person name="Martino E."/>
            <person name="Morin E."/>
            <person name="Grelet G."/>
            <person name="Kuo A."/>
            <person name="Kohler A."/>
            <person name="Daghino S."/>
            <person name="Barry K."/>
            <person name="Choi C."/>
            <person name="Cichocki N."/>
            <person name="Clum A."/>
            <person name="Copeland A."/>
            <person name="Hainaut M."/>
            <person name="Haridas S."/>
            <person name="Labutti K."/>
            <person name="Lindquist E."/>
            <person name="Lipzen A."/>
            <person name="Khouja H.-R."/>
            <person name="Murat C."/>
            <person name="Ohm R."/>
            <person name="Olson A."/>
            <person name="Spatafora J."/>
            <person name="Veneault-Fourrey C."/>
            <person name="Henrissat B."/>
            <person name="Grigoriev I."/>
            <person name="Martin F."/>
            <person name="Perotto S."/>
        </authorList>
    </citation>
    <scope>NUCLEOTIDE SEQUENCE [LARGE SCALE GENOMIC DNA]</scope>
    <source>
        <strain evidence="9 10">UAMH 7357</strain>
    </source>
</reference>
<dbReference type="Gene3D" id="3.40.50.200">
    <property type="entry name" value="Peptidase S8/S53 domain"/>
    <property type="match status" value="1"/>
</dbReference>
<dbReference type="PANTHER" id="PTHR43806:SF11">
    <property type="entry name" value="CEREVISIN-RELATED"/>
    <property type="match status" value="1"/>
</dbReference>
<dbReference type="InterPro" id="IPR056002">
    <property type="entry name" value="DUF7580"/>
</dbReference>
<evidence type="ECO:0000259" key="8">
    <source>
        <dbReference type="Pfam" id="PF24476"/>
    </source>
</evidence>
<name>A0A2J6Q0N6_9HELO</name>
<dbReference type="InterPro" id="IPR023828">
    <property type="entry name" value="Peptidase_S8_Ser-AS"/>
</dbReference>
<organism evidence="9 10">
    <name type="scientific">Hyaloscypha hepaticicola</name>
    <dbReference type="NCBI Taxonomy" id="2082293"/>
    <lineage>
        <taxon>Eukaryota</taxon>
        <taxon>Fungi</taxon>
        <taxon>Dikarya</taxon>
        <taxon>Ascomycota</taxon>
        <taxon>Pezizomycotina</taxon>
        <taxon>Leotiomycetes</taxon>
        <taxon>Helotiales</taxon>
        <taxon>Hyaloscyphaceae</taxon>
        <taxon>Hyaloscypha</taxon>
    </lineage>
</organism>
<evidence type="ECO:0000313" key="10">
    <source>
        <dbReference type="Proteomes" id="UP000235672"/>
    </source>
</evidence>
<evidence type="ECO:0000256" key="2">
    <source>
        <dbReference type="ARBA" id="ARBA00022670"/>
    </source>
</evidence>
<keyword evidence="4 5" id="KW-0720">Serine protease</keyword>
<dbReference type="InterPro" id="IPR000209">
    <property type="entry name" value="Peptidase_S8/S53_dom"/>
</dbReference>
<dbReference type="AlphaFoldDB" id="A0A2J6Q0N6"/>
<keyword evidence="3 5" id="KW-0378">Hydrolase</keyword>
<protein>
    <submittedName>
        <fullName evidence="9">Subtilisin-like protein</fullName>
    </submittedName>
</protein>
<accession>A0A2J6Q0N6</accession>
<dbReference type="Pfam" id="PF24476">
    <property type="entry name" value="DUF7580"/>
    <property type="match status" value="1"/>
</dbReference>
<feature type="active site" description="Charge relay system" evidence="5">
    <location>
        <position position="720"/>
    </location>
</feature>
<dbReference type="PANTHER" id="PTHR43806">
    <property type="entry name" value="PEPTIDASE S8"/>
    <property type="match status" value="1"/>
</dbReference>
<dbReference type="PROSITE" id="PS00138">
    <property type="entry name" value="SUBTILASE_SER"/>
    <property type="match status" value="1"/>
</dbReference>
<dbReference type="InterPro" id="IPR050131">
    <property type="entry name" value="Peptidase_S8_subtilisin-like"/>
</dbReference>
<dbReference type="InterPro" id="IPR036852">
    <property type="entry name" value="Peptidase_S8/S53_dom_sf"/>
</dbReference>
<keyword evidence="10" id="KW-1185">Reference proteome</keyword>
<sequence>MNSPSTGSLYNPGRFYAEGIVRFSNDDQTNDKLMKRLNRCSDILSRLFLESSLYSDSDTVQPDDHFMSVFKTTIPLILRESTRSLYHALRDKEQHCLLMGNRGAHSASININLFQSSSIPDDSKEFSLMFSAHSELRSWQEGRVYVMENRGKVTIAETTRDITQFAKREKVRNICEYFENYRQKRLRSYLFVENDVLYKVRPIDFRHAQSNNHYFESVPISLETLLSKSELGGFEKKLLEIIITRIFLEVCEGPWLRQKWGKESFHFFPEACNKKIDLNKPYITADLEYDSDEGNPDSFDMSHSHPSILALGILLLEIEMGLPIESQWQKEDLIGGKLPNVNTNHTTAKTLLNSKKWKRRICQPSRNAIQACLECGFLRPDSTFLDEEWTQNIYKSVVEPLQHELFACFPDQLAEILGGSFLNIQEDSLPARARSENMEICATNSTSNHSDFSPPQPEFVCASVSIEVPRTHTQTFMLFDDILTRNPEKENLSKQWFSRFEKFVESHLDLDNLIKANPSYKRVRIAVLDTGINEKHPVLYQNSERIVETRNWIEDGNGMMDMYETGHGTHTAALVLQTAPYAQICVARISKGKSLGRAEHIRDAIEWAVNDCDADIISMSFGLSVENPIIQTAIDDAFRKGRILFAATANDGGNSGVAYPAKDPIVIGVNSSDGKGNRSVFSPTARSNEDNFCVVGEAIESFWHDSNGVWPTAVVKSGTSYAAPIAAGLAGSLLDYARLKMNLNEDSLKSLRRYKGMRAVFHLMKDNEPRDGYDFVAPWWLWEHGKSINLVHLQIEEALRKA</sequence>
<evidence type="ECO:0000256" key="5">
    <source>
        <dbReference type="PROSITE-ProRule" id="PRU01240"/>
    </source>
</evidence>
<dbReference type="OrthoDB" id="206201at2759"/>
<evidence type="ECO:0000256" key="1">
    <source>
        <dbReference type="ARBA" id="ARBA00011073"/>
    </source>
</evidence>
<dbReference type="STRING" id="1745343.A0A2J6Q0N6"/>
<feature type="domain" description="Peptidase S8/S53" evidence="7">
    <location>
        <begin position="521"/>
        <end position="738"/>
    </location>
</feature>
<dbReference type="Proteomes" id="UP000235672">
    <property type="component" value="Unassembled WGS sequence"/>
</dbReference>
<dbReference type="InterPro" id="IPR015500">
    <property type="entry name" value="Peptidase_S8_subtilisin-rel"/>
</dbReference>
<dbReference type="GO" id="GO:0004252">
    <property type="term" value="F:serine-type endopeptidase activity"/>
    <property type="evidence" value="ECO:0007669"/>
    <property type="project" value="UniProtKB-UniRule"/>
</dbReference>
<dbReference type="InterPro" id="IPR023827">
    <property type="entry name" value="Peptidase_S8_Asp-AS"/>
</dbReference>
<proteinExistence type="inferred from homology"/>
<evidence type="ECO:0000259" key="7">
    <source>
        <dbReference type="Pfam" id="PF00082"/>
    </source>
</evidence>
<evidence type="ECO:0000256" key="3">
    <source>
        <dbReference type="ARBA" id="ARBA00022801"/>
    </source>
</evidence>
<dbReference type="PROSITE" id="PS51892">
    <property type="entry name" value="SUBTILASE"/>
    <property type="match status" value="1"/>
</dbReference>
<feature type="active site" description="Charge relay system" evidence="5">
    <location>
        <position position="529"/>
    </location>
</feature>
<dbReference type="EMBL" id="KZ613487">
    <property type="protein sequence ID" value="PMD19843.1"/>
    <property type="molecule type" value="Genomic_DNA"/>
</dbReference>
<dbReference type="Pfam" id="PF00082">
    <property type="entry name" value="Peptidase_S8"/>
    <property type="match status" value="1"/>
</dbReference>
<evidence type="ECO:0000313" key="9">
    <source>
        <dbReference type="EMBL" id="PMD19843.1"/>
    </source>
</evidence>
<feature type="domain" description="DUF7580" evidence="8">
    <location>
        <begin position="78"/>
        <end position="405"/>
    </location>
</feature>
<evidence type="ECO:0000256" key="4">
    <source>
        <dbReference type="ARBA" id="ARBA00022825"/>
    </source>
</evidence>